<dbReference type="HOGENOM" id="CLU_028799_3_0_0"/>
<comment type="subcellular location">
    <subcellularLocation>
        <location evidence="1">Cell membrane</location>
        <topology evidence="1">Multi-pass membrane protein</topology>
    </subcellularLocation>
</comment>
<evidence type="ECO:0000256" key="1">
    <source>
        <dbReference type="ARBA" id="ARBA00004651"/>
    </source>
</evidence>
<feature type="transmembrane region" description="Helical" evidence="6">
    <location>
        <begin position="283"/>
        <end position="301"/>
    </location>
</feature>
<dbReference type="GO" id="GO:0043190">
    <property type="term" value="C:ATP-binding cassette (ABC) transporter complex"/>
    <property type="evidence" value="ECO:0007669"/>
    <property type="project" value="InterPro"/>
</dbReference>
<proteinExistence type="predicted"/>
<dbReference type="Pfam" id="PF03739">
    <property type="entry name" value="LptF_LptG"/>
    <property type="match status" value="1"/>
</dbReference>
<evidence type="ECO:0000256" key="5">
    <source>
        <dbReference type="ARBA" id="ARBA00023136"/>
    </source>
</evidence>
<gene>
    <name evidence="7" type="ORF">NITGR_650008</name>
</gene>
<feature type="transmembrane region" description="Helical" evidence="6">
    <location>
        <begin position="313"/>
        <end position="332"/>
    </location>
</feature>
<accession>M1Z066</accession>
<organism evidence="7 8">
    <name type="scientific">Nitrospina gracilis (strain 3/211)</name>
    <dbReference type="NCBI Taxonomy" id="1266370"/>
    <lineage>
        <taxon>Bacteria</taxon>
        <taxon>Pseudomonadati</taxon>
        <taxon>Nitrospinota/Tectimicrobiota group</taxon>
        <taxon>Nitrospinota</taxon>
        <taxon>Nitrospinia</taxon>
        <taxon>Nitrospinales</taxon>
        <taxon>Nitrospinaceae</taxon>
        <taxon>Nitrospina</taxon>
    </lineage>
</organism>
<keyword evidence="8" id="KW-1185">Reference proteome</keyword>
<dbReference type="STRING" id="1266370.NITGR_650008"/>
<dbReference type="PANTHER" id="PTHR33529:SF6">
    <property type="entry name" value="YJGP_YJGQ FAMILY PERMEASE"/>
    <property type="match status" value="1"/>
</dbReference>
<dbReference type="AlphaFoldDB" id="M1Z066"/>
<keyword evidence="3 6" id="KW-0812">Transmembrane</keyword>
<dbReference type="InParanoid" id="M1Z066"/>
<dbReference type="Proteomes" id="UP000011704">
    <property type="component" value="Unassembled WGS sequence"/>
</dbReference>
<feature type="transmembrane region" description="Helical" evidence="6">
    <location>
        <begin position="12"/>
        <end position="33"/>
    </location>
</feature>
<evidence type="ECO:0000256" key="2">
    <source>
        <dbReference type="ARBA" id="ARBA00022475"/>
    </source>
</evidence>
<dbReference type="FunCoup" id="M1Z066">
    <property type="interactions" value="126"/>
</dbReference>
<evidence type="ECO:0000256" key="3">
    <source>
        <dbReference type="ARBA" id="ARBA00022692"/>
    </source>
</evidence>
<feature type="transmembrane region" description="Helical" evidence="6">
    <location>
        <begin position="98"/>
        <end position="122"/>
    </location>
</feature>
<dbReference type="InterPro" id="IPR030922">
    <property type="entry name" value="LptF"/>
</dbReference>
<dbReference type="GO" id="GO:0055085">
    <property type="term" value="P:transmembrane transport"/>
    <property type="evidence" value="ECO:0007669"/>
    <property type="project" value="InterPro"/>
</dbReference>
<keyword evidence="5 6" id="KW-0472">Membrane</keyword>
<sequence length="404" mass="45789">MKIIHRYIFTEMLKIFAISTLALTMVLFMDKVLFITDLVFNRGVTLPEVVRMIFYITPGFLGLTIPISVLVAAIVVFNQLSTDNEYVVMKASGWSFLYLLRPVFYFSLAAYIITNLNMFYFLPWGGQQFQKMVYDIVRTRANIDIKPNVFNKDFEGLTVFVNDKEGSHELRGIFISHNAAENDAKIILADEGTIVSDSENYRIHLQLRNGSIHDANKPGTRYQIIKFQRYDLNLDLPTAGKMRESGIFKHKDKSVADLWQLIQEKKKAGQPTHFEEVELSKKFSIPFTCLLFGLIGGPLGLKSSRSGKSGGFVVAVAIILIYYVGLISGQNLGKGGEIPALLSVWIPNIVLFFFTTYVLYKVHKEIPFTLVDRVNDAYLTLLDAFRRLKPGTAEVESRHTTPNL</sequence>
<feature type="transmembrane region" description="Helical" evidence="6">
    <location>
        <begin position="53"/>
        <end position="77"/>
    </location>
</feature>
<evidence type="ECO:0000256" key="6">
    <source>
        <dbReference type="SAM" id="Phobius"/>
    </source>
</evidence>
<evidence type="ECO:0000313" key="7">
    <source>
        <dbReference type="EMBL" id="CCQ91383.1"/>
    </source>
</evidence>
<dbReference type="PANTHER" id="PTHR33529">
    <property type="entry name" value="SLR0882 PROTEIN-RELATED"/>
    <property type="match status" value="1"/>
</dbReference>
<name>M1Z066_NITG3</name>
<evidence type="ECO:0000313" key="8">
    <source>
        <dbReference type="Proteomes" id="UP000011704"/>
    </source>
</evidence>
<feature type="transmembrane region" description="Helical" evidence="6">
    <location>
        <begin position="338"/>
        <end position="360"/>
    </location>
</feature>
<reference evidence="7 8" key="1">
    <citation type="journal article" date="2013" name="Front. Microbiol.">
        <title>The genome of Nitrospina gracilis illuminates the metabolism and evolution of the major marine nitrite oxidizer.</title>
        <authorList>
            <person name="Luecker S."/>
            <person name="Nowka B."/>
            <person name="Rattei T."/>
            <person name="Spieck E."/>
            <person name="and Daims H."/>
        </authorList>
    </citation>
    <scope>NUCLEOTIDE SEQUENCE [LARGE SCALE GENOMIC DNA]</scope>
    <source>
        <strain evidence="7 8">3/211</strain>
    </source>
</reference>
<dbReference type="RefSeq" id="WP_005010019.1">
    <property type="nucleotide sequence ID" value="NZ_HG422173.1"/>
</dbReference>
<dbReference type="GO" id="GO:0015920">
    <property type="term" value="P:lipopolysaccharide transport"/>
    <property type="evidence" value="ECO:0007669"/>
    <property type="project" value="TreeGrafter"/>
</dbReference>
<dbReference type="EMBL" id="CAQJ01000072">
    <property type="protein sequence ID" value="CCQ91383.1"/>
    <property type="molecule type" value="Genomic_DNA"/>
</dbReference>
<keyword evidence="2" id="KW-1003">Cell membrane</keyword>
<keyword evidence="4 6" id="KW-1133">Transmembrane helix</keyword>
<comment type="caution">
    <text evidence="7">The sequence shown here is derived from an EMBL/GenBank/DDBJ whole genome shotgun (WGS) entry which is preliminary data.</text>
</comment>
<dbReference type="InterPro" id="IPR005495">
    <property type="entry name" value="LptG/LptF_permease"/>
</dbReference>
<dbReference type="NCBIfam" id="TIGR04407">
    <property type="entry name" value="LptF_YjgP"/>
    <property type="match status" value="1"/>
</dbReference>
<evidence type="ECO:0000256" key="4">
    <source>
        <dbReference type="ARBA" id="ARBA00022989"/>
    </source>
</evidence>
<protein>
    <submittedName>
        <fullName evidence="7">Putative Permease, YjgP/YjgQ family</fullName>
    </submittedName>
</protein>